<comment type="subcellular location">
    <subcellularLocation>
        <location evidence="8">Cell inner membrane</location>
        <topology evidence="8">Multi-pass membrane protein</topology>
    </subcellularLocation>
    <subcellularLocation>
        <location evidence="1">Cell membrane</location>
        <topology evidence="1">Multi-pass membrane protein</topology>
    </subcellularLocation>
</comment>
<dbReference type="InterPro" id="IPR020846">
    <property type="entry name" value="MFS_dom"/>
</dbReference>
<name>A0ABV9Z3P8_9HYPH</name>
<dbReference type="PANTHER" id="PTHR23502:SF132">
    <property type="entry name" value="POLYAMINE TRANSPORTER 2-RELATED"/>
    <property type="match status" value="1"/>
</dbReference>
<evidence type="ECO:0000256" key="1">
    <source>
        <dbReference type="ARBA" id="ARBA00004651"/>
    </source>
</evidence>
<organism evidence="10 11">
    <name type="scientific">Flaviflagellibacter deserti</name>
    <dbReference type="NCBI Taxonomy" id="2267266"/>
    <lineage>
        <taxon>Bacteria</taxon>
        <taxon>Pseudomonadati</taxon>
        <taxon>Pseudomonadota</taxon>
        <taxon>Alphaproteobacteria</taxon>
        <taxon>Hyphomicrobiales</taxon>
        <taxon>Flaviflagellibacter</taxon>
    </lineage>
</organism>
<evidence type="ECO:0000256" key="4">
    <source>
        <dbReference type="ARBA" id="ARBA00022475"/>
    </source>
</evidence>
<evidence type="ECO:0000256" key="3">
    <source>
        <dbReference type="ARBA" id="ARBA00022448"/>
    </source>
</evidence>
<feature type="transmembrane region" description="Helical" evidence="8">
    <location>
        <begin position="335"/>
        <end position="358"/>
    </location>
</feature>
<feature type="transmembrane region" description="Helical" evidence="8">
    <location>
        <begin position="131"/>
        <end position="153"/>
    </location>
</feature>
<evidence type="ECO:0000313" key="11">
    <source>
        <dbReference type="Proteomes" id="UP001595796"/>
    </source>
</evidence>
<dbReference type="PANTHER" id="PTHR23502">
    <property type="entry name" value="MAJOR FACILITATOR SUPERFAMILY"/>
    <property type="match status" value="1"/>
</dbReference>
<dbReference type="InterPro" id="IPR004812">
    <property type="entry name" value="Efflux_drug-R_Bcr/CmlA"/>
</dbReference>
<feature type="domain" description="Major facilitator superfamily (MFS) profile" evidence="9">
    <location>
        <begin position="1"/>
        <end position="391"/>
    </location>
</feature>
<feature type="transmembrane region" description="Helical" evidence="8">
    <location>
        <begin position="244"/>
        <end position="263"/>
    </location>
</feature>
<evidence type="ECO:0000259" key="9">
    <source>
        <dbReference type="PROSITE" id="PS50850"/>
    </source>
</evidence>
<dbReference type="Pfam" id="PF07690">
    <property type="entry name" value="MFS_1"/>
    <property type="match status" value="1"/>
</dbReference>
<sequence length="401" mass="42392">MTFRQFVGFIAAVMALNAVAIDSMLPALPDIGRDFGIANANETQWVVTAYLLGFGGAQIIYGTLSDRFGRKPVLIVGIAIYVVAAAAAAIAPNFETMLLARLVMGIGAAASRVLAITIVRDCYTGATMARVMSLAFIVFLIAPIIAPSLGQIIMLFASWHAIFLGLSLYSAITLVWAVLKLPETMHPEDRIPISLRGIGHGFYVTLTTRVSVGYNLAITLLMGALFAFINSAQQVFADALGHPGLFTTVFALIAAFMALSSLLNSRIVERLGTRTVSHGAVLGFAAVAVAHMMVAVMDLENIWTFGIFQAAMMFCFGLCVSNFNAMAMQPLGHVAGTASAVQGFVSTFGGAILGFAIGQQFDGTTVPLTIGFAVFSLLSVGFVFFAEGGRLFSAPMSEQPA</sequence>
<gene>
    <name evidence="10" type="ORF">ACFPFW_14015</name>
</gene>
<feature type="transmembrane region" description="Helical" evidence="8">
    <location>
        <begin position="73"/>
        <end position="92"/>
    </location>
</feature>
<feature type="transmembrane region" description="Helical" evidence="8">
    <location>
        <begin position="212"/>
        <end position="232"/>
    </location>
</feature>
<feature type="transmembrane region" description="Helical" evidence="8">
    <location>
        <begin position="302"/>
        <end position="323"/>
    </location>
</feature>
<feature type="transmembrane region" description="Helical" evidence="8">
    <location>
        <begin position="98"/>
        <end position="119"/>
    </location>
</feature>
<dbReference type="NCBIfam" id="TIGR00710">
    <property type="entry name" value="efflux_Bcr_CflA"/>
    <property type="match status" value="1"/>
</dbReference>
<feature type="transmembrane region" description="Helical" evidence="8">
    <location>
        <begin position="275"/>
        <end position="296"/>
    </location>
</feature>
<reference evidence="11" key="1">
    <citation type="journal article" date="2019" name="Int. J. Syst. Evol. Microbiol.">
        <title>The Global Catalogue of Microorganisms (GCM) 10K type strain sequencing project: providing services to taxonomists for standard genome sequencing and annotation.</title>
        <authorList>
            <consortium name="The Broad Institute Genomics Platform"/>
            <consortium name="The Broad Institute Genome Sequencing Center for Infectious Disease"/>
            <person name="Wu L."/>
            <person name="Ma J."/>
        </authorList>
    </citation>
    <scope>NUCLEOTIDE SEQUENCE [LARGE SCALE GENOMIC DNA]</scope>
    <source>
        <strain evidence="11">CGMCC 1.16444</strain>
    </source>
</reference>
<evidence type="ECO:0000256" key="6">
    <source>
        <dbReference type="ARBA" id="ARBA00022989"/>
    </source>
</evidence>
<keyword evidence="8" id="KW-0997">Cell inner membrane</keyword>
<comment type="caution">
    <text evidence="10">The sequence shown here is derived from an EMBL/GenBank/DDBJ whole genome shotgun (WGS) entry which is preliminary data.</text>
</comment>
<keyword evidence="11" id="KW-1185">Reference proteome</keyword>
<feature type="transmembrane region" description="Helical" evidence="8">
    <location>
        <begin position="159"/>
        <end position="179"/>
    </location>
</feature>
<keyword evidence="7 8" id="KW-0472">Membrane</keyword>
<dbReference type="Proteomes" id="UP001595796">
    <property type="component" value="Unassembled WGS sequence"/>
</dbReference>
<comment type="caution">
    <text evidence="8">Lacks conserved residue(s) required for the propagation of feature annotation.</text>
</comment>
<accession>A0ABV9Z3P8</accession>
<dbReference type="EMBL" id="JBHSJF010000006">
    <property type="protein sequence ID" value="MFC5069129.1"/>
    <property type="molecule type" value="Genomic_DNA"/>
</dbReference>
<keyword evidence="6 8" id="KW-1133">Transmembrane helix</keyword>
<comment type="similarity">
    <text evidence="2 8">Belongs to the major facilitator superfamily. Bcr/CmlA family.</text>
</comment>
<dbReference type="CDD" id="cd17320">
    <property type="entry name" value="MFS_MdfA_MDR_like"/>
    <property type="match status" value="1"/>
</dbReference>
<proteinExistence type="inferred from homology"/>
<feature type="transmembrane region" description="Helical" evidence="8">
    <location>
        <begin position="364"/>
        <end position="386"/>
    </location>
</feature>
<evidence type="ECO:0000256" key="7">
    <source>
        <dbReference type="ARBA" id="ARBA00023136"/>
    </source>
</evidence>
<dbReference type="SUPFAM" id="SSF103473">
    <property type="entry name" value="MFS general substrate transporter"/>
    <property type="match status" value="1"/>
</dbReference>
<dbReference type="RefSeq" id="WP_114957742.1">
    <property type="nucleotide sequence ID" value="NZ_JBHSJF010000006.1"/>
</dbReference>
<feature type="transmembrane region" description="Helical" evidence="8">
    <location>
        <begin position="44"/>
        <end position="61"/>
    </location>
</feature>
<evidence type="ECO:0000256" key="2">
    <source>
        <dbReference type="ARBA" id="ARBA00006236"/>
    </source>
</evidence>
<keyword evidence="4" id="KW-1003">Cell membrane</keyword>
<dbReference type="InterPro" id="IPR036259">
    <property type="entry name" value="MFS_trans_sf"/>
</dbReference>
<keyword evidence="5 8" id="KW-0812">Transmembrane</keyword>
<evidence type="ECO:0000256" key="5">
    <source>
        <dbReference type="ARBA" id="ARBA00022692"/>
    </source>
</evidence>
<evidence type="ECO:0000256" key="8">
    <source>
        <dbReference type="RuleBase" id="RU365088"/>
    </source>
</evidence>
<dbReference type="PROSITE" id="PS50850">
    <property type="entry name" value="MFS"/>
    <property type="match status" value="1"/>
</dbReference>
<keyword evidence="3 8" id="KW-0813">Transport</keyword>
<dbReference type="InterPro" id="IPR011701">
    <property type="entry name" value="MFS"/>
</dbReference>
<protein>
    <recommendedName>
        <fullName evidence="8">Bcr/CflA family efflux transporter</fullName>
    </recommendedName>
</protein>
<dbReference type="Gene3D" id="1.20.1720.10">
    <property type="entry name" value="Multidrug resistance protein D"/>
    <property type="match status" value="1"/>
</dbReference>
<evidence type="ECO:0000313" key="10">
    <source>
        <dbReference type="EMBL" id="MFC5069129.1"/>
    </source>
</evidence>